<name>A0A1J1HBH8_PLARL</name>
<dbReference type="Proteomes" id="UP000220158">
    <property type="component" value="Chromosome 14"/>
</dbReference>
<keyword evidence="3" id="KW-0479">Metal-binding</keyword>
<dbReference type="GeneID" id="39738929"/>
<dbReference type="InterPro" id="IPR036589">
    <property type="entry name" value="HCY_dom_sf"/>
</dbReference>
<evidence type="ECO:0000256" key="1">
    <source>
        <dbReference type="ARBA" id="ARBA00022603"/>
    </source>
</evidence>
<evidence type="ECO:0000256" key="2">
    <source>
        <dbReference type="ARBA" id="ARBA00022679"/>
    </source>
</evidence>
<dbReference type="InterPro" id="IPR051486">
    <property type="entry name" value="Hcy_S-methyltransferase"/>
</dbReference>
<keyword evidence="7" id="KW-1185">Reference proteome</keyword>
<dbReference type="KEGG" id="prel:PRELSG_1449700"/>
<keyword evidence="2 6" id="KW-0808">Transferase</keyword>
<sequence length="522" mass="61596">MSKHIYTLDGGKISELDRLGFKNFDFLSCDDDNEYDVSKNEMKNILENIHLSYFLAGCNIINTNTFQVNLHSLKKRNIGVEKGEEILNTYIDIAYKSLQKYKEIKRNENFLLNYSKNINDSIYEHLENFKNIRKKLNILHDNDTINTKIYLDELKLQNTHLKKKIDRNKNNYIAFSNGCYNSAFRDFSEYSGVLHKNKEKLKDKKLSTYVKTNNMIKLEKMKMRNNNNKNPKNLSKKNIKHHKYYDIKLKLLYSNTLFNSKLCNIEMIPRNKMDNESIYIFSPNSKLFNYGIEYYIDVSDEEIISNCKFKLGSFSKNANKLNFFSLTTASNIREVLTFYNYIKYYGNTFNNSVIVNFFCNSSKYIGCSHYSFFDFASLLLYLDSYNKYIRAIGLNCINIENAYDLFYPFKKYVCQYNNINVDLYKSDNSQMNSIAKCVMNDLKKNRYVNDVDFFCSPNKSLENVIFDNNNNNINFQNSSKKSNHVYNFIEKWLGVNVNGFGGCCFYNPYDISLIDYKLRQLL</sequence>
<dbReference type="GO" id="GO:0008898">
    <property type="term" value="F:S-adenosylmethionine-homocysteine S-methyltransferase activity"/>
    <property type="evidence" value="ECO:0007669"/>
    <property type="project" value="TreeGrafter"/>
</dbReference>
<evidence type="ECO:0000313" key="6">
    <source>
        <dbReference type="EMBL" id="CRH02763.1"/>
    </source>
</evidence>
<dbReference type="GO" id="GO:0032259">
    <property type="term" value="P:methylation"/>
    <property type="evidence" value="ECO:0007669"/>
    <property type="project" value="UniProtKB-KW"/>
</dbReference>
<organism evidence="6 7">
    <name type="scientific">Plasmodium relictum</name>
    <dbReference type="NCBI Taxonomy" id="85471"/>
    <lineage>
        <taxon>Eukaryota</taxon>
        <taxon>Sar</taxon>
        <taxon>Alveolata</taxon>
        <taxon>Apicomplexa</taxon>
        <taxon>Aconoidasida</taxon>
        <taxon>Haemosporida</taxon>
        <taxon>Plasmodiidae</taxon>
        <taxon>Plasmodium</taxon>
        <taxon>Plasmodium (Haemamoeba)</taxon>
    </lineage>
</organism>
<evidence type="ECO:0000256" key="3">
    <source>
        <dbReference type="ARBA" id="ARBA00022723"/>
    </source>
</evidence>
<dbReference type="SUPFAM" id="SSF82282">
    <property type="entry name" value="Homocysteine S-methyltransferase"/>
    <property type="match status" value="1"/>
</dbReference>
<dbReference type="InterPro" id="IPR003726">
    <property type="entry name" value="HCY_dom"/>
</dbReference>
<keyword evidence="1 6" id="KW-0489">Methyltransferase</keyword>
<dbReference type="GO" id="GO:0046872">
    <property type="term" value="F:metal ion binding"/>
    <property type="evidence" value="ECO:0007669"/>
    <property type="project" value="UniProtKB-KW"/>
</dbReference>
<dbReference type="Pfam" id="PF02574">
    <property type="entry name" value="S-methyl_trans"/>
    <property type="match status" value="2"/>
</dbReference>
<dbReference type="GO" id="GO:0033528">
    <property type="term" value="P:S-methylmethionine cycle"/>
    <property type="evidence" value="ECO:0007669"/>
    <property type="project" value="TreeGrafter"/>
</dbReference>
<evidence type="ECO:0000313" key="7">
    <source>
        <dbReference type="Proteomes" id="UP000220158"/>
    </source>
</evidence>
<feature type="domain" description="Hcy-binding" evidence="5">
    <location>
        <begin position="8"/>
        <end position="202"/>
    </location>
</feature>
<evidence type="ECO:0000259" key="5">
    <source>
        <dbReference type="Pfam" id="PF02574"/>
    </source>
</evidence>
<dbReference type="Gene3D" id="3.20.20.330">
    <property type="entry name" value="Homocysteine-binding-like domain"/>
    <property type="match status" value="2"/>
</dbReference>
<reference evidence="6 7" key="1">
    <citation type="submission" date="2015-04" db="EMBL/GenBank/DDBJ databases">
        <authorList>
            <consortium name="Pathogen Informatics"/>
        </authorList>
    </citation>
    <scope>NUCLEOTIDE SEQUENCE [LARGE SCALE GENOMIC DNA]</scope>
    <source>
        <strain evidence="6 7">SGS1</strain>
    </source>
</reference>
<proteinExistence type="predicted"/>
<dbReference type="AlphaFoldDB" id="A0A1J1HBH8"/>
<dbReference type="VEuPathDB" id="PlasmoDB:PRELSG_1449700"/>
<evidence type="ECO:0000256" key="4">
    <source>
        <dbReference type="ARBA" id="ARBA00022833"/>
    </source>
</evidence>
<gene>
    <name evidence="6" type="ORF">PRELSG_1449700</name>
</gene>
<accession>A0A1J1HBH8</accession>
<dbReference type="GO" id="GO:0009086">
    <property type="term" value="P:methionine biosynthetic process"/>
    <property type="evidence" value="ECO:0007669"/>
    <property type="project" value="TreeGrafter"/>
</dbReference>
<dbReference type="OMA" id="IREVFTF"/>
<dbReference type="PANTHER" id="PTHR46015:SF1">
    <property type="entry name" value="HOMOCYSTEINE S-METHYLTRANSFERASE-LIKE ISOFORM 1"/>
    <property type="match status" value="1"/>
</dbReference>
<keyword evidence="4" id="KW-0862">Zinc</keyword>
<dbReference type="RefSeq" id="XP_028535283.1">
    <property type="nucleotide sequence ID" value="XM_028679584.1"/>
</dbReference>
<dbReference type="PANTHER" id="PTHR46015">
    <property type="entry name" value="ZGC:172121"/>
    <property type="match status" value="1"/>
</dbReference>
<protein>
    <submittedName>
        <fullName evidence="6">Homocysteine S-methyltransferase, putative</fullName>
    </submittedName>
</protein>
<feature type="domain" description="Hcy-binding" evidence="5">
    <location>
        <begin position="322"/>
        <end position="514"/>
    </location>
</feature>
<dbReference type="OrthoDB" id="261426at2759"/>
<dbReference type="EMBL" id="LN835309">
    <property type="protein sequence ID" value="CRH02763.1"/>
    <property type="molecule type" value="Genomic_DNA"/>
</dbReference>